<evidence type="ECO:0000313" key="2">
    <source>
        <dbReference type="EMBL" id="CCO50100.1"/>
    </source>
</evidence>
<keyword evidence="1" id="KW-0472">Membrane</keyword>
<keyword evidence="1" id="KW-0812">Transmembrane</keyword>
<organism evidence="2 3">
    <name type="scientific">Vibrio nigripulchritudo SOn1</name>
    <dbReference type="NCBI Taxonomy" id="1238450"/>
    <lineage>
        <taxon>Bacteria</taxon>
        <taxon>Pseudomonadati</taxon>
        <taxon>Pseudomonadota</taxon>
        <taxon>Gammaproteobacteria</taxon>
        <taxon>Vibrionales</taxon>
        <taxon>Vibrionaceae</taxon>
        <taxon>Vibrio</taxon>
    </lineage>
</organism>
<reference evidence="2 3" key="1">
    <citation type="journal article" date="2013" name="ISME J.">
        <title>Comparative genomics of pathogenic lineages of Vibrio nigripulchritudo identifies virulence-associated traits.</title>
        <authorList>
            <person name="Goudenege D."/>
            <person name="Labreuche Y."/>
            <person name="Krin E."/>
            <person name="Ansquer D."/>
            <person name="Mangenot S."/>
            <person name="Calteau A."/>
            <person name="Medigue C."/>
            <person name="Mazel D."/>
            <person name="Polz M.F."/>
            <person name="Le Roux F."/>
        </authorList>
    </citation>
    <scope>NUCLEOTIDE SEQUENCE [LARGE SCALE GENOMIC DNA]</scope>
    <source>
        <strain evidence="2 3">SOn1</strain>
    </source>
</reference>
<evidence type="ECO:0000256" key="1">
    <source>
        <dbReference type="SAM" id="Phobius"/>
    </source>
</evidence>
<accession>A0AAV2W0F1</accession>
<name>A0AAV2W0F1_9VIBR</name>
<gene>
    <name evidence="2" type="ORF">VIBNISOn1_970124</name>
</gene>
<protein>
    <submittedName>
        <fullName evidence="2">Uncharacterized protein</fullName>
    </submittedName>
</protein>
<dbReference type="Proteomes" id="UP000018211">
    <property type="component" value="Unassembled WGS sequence"/>
</dbReference>
<feature type="transmembrane region" description="Helical" evidence="1">
    <location>
        <begin position="33"/>
        <end position="52"/>
    </location>
</feature>
<dbReference type="EMBL" id="CAOF01000194">
    <property type="protein sequence ID" value="CCO50100.1"/>
    <property type="molecule type" value="Genomic_DNA"/>
</dbReference>
<evidence type="ECO:0000313" key="3">
    <source>
        <dbReference type="Proteomes" id="UP000018211"/>
    </source>
</evidence>
<comment type="caution">
    <text evidence="2">The sequence shown here is derived from an EMBL/GenBank/DDBJ whole genome shotgun (WGS) entry which is preliminary data.</text>
</comment>
<keyword evidence="1" id="KW-1133">Transmembrane helix</keyword>
<proteinExistence type="predicted"/>
<sequence>MLPWLCLQHLFAILAMVHDFIFLYRSVCTHLKILFNILSTIIFHLINLNLLFI</sequence>
<dbReference type="AlphaFoldDB" id="A0AAV2W0F1"/>